<dbReference type="InterPro" id="IPR037588">
    <property type="entry name" value="MLST8"/>
</dbReference>
<sequence>MKLKKNFIESLSNCNLDNSFPESFIIGDKVWLNGIYPGRIQYIGEVHFGHGDDWAGLVLDEPIGKHDGSVNGQRYYYCENKKGLFTKLSKLTRVPLRAQESPDSGAINLPSASLKPRIVLVSGFLYFKPEAPGNWLVTVLKEIELSSSQGVTKNVTAVGFNTDGRWMYSGSEDGFCRIWDLKAPGHQCQQICSAKSSVNTTVLHPNQYEIYFGDQNGYVYVWDLRANKSQSMLVDNDIAINHLSVEPDDTPSPKKSPVILVLLVKKAIVVNVYTILITLMRQDIYVNAQQMDTSQNQVEFLDCLRNQSLLKKFSNNKNNSNQEDKSSEENSKELENNSEKIEDLANKSENNSENVDNKSKEIEDEVLEKIKKKVSFEEENSEEDDSEEEDYSENDENQSNNSDENLTDSETDSNYESDDEGDWITPKNINLVKKQFETLKLNETAIEEKINTACITGDFSMQNVLMQIGSLLIGPCTEPIYNTDGKRLNTREFRVRKKLEDERHQLVQNMTTLNPHYKAPLDYK</sequence>
<dbReference type="InterPro" id="IPR001680">
    <property type="entry name" value="WD40_rpt"/>
</dbReference>
<dbReference type="GO" id="GO:0032956">
    <property type="term" value="P:regulation of actin cytoskeleton organization"/>
    <property type="evidence" value="ECO:0007669"/>
    <property type="project" value="TreeGrafter"/>
</dbReference>
<keyword evidence="3 5" id="KW-0677">Repeat</keyword>
<dbReference type="PROSITE" id="PS50082">
    <property type="entry name" value="WD_REPEATS_2"/>
    <property type="match status" value="1"/>
</dbReference>
<accession>A0AAE1QQY5</accession>
<dbReference type="SUPFAM" id="SSF50978">
    <property type="entry name" value="WD40 repeat-like"/>
    <property type="match status" value="1"/>
</dbReference>
<dbReference type="PANTHER" id="PTHR19842">
    <property type="entry name" value="G BETA-LIKE PROTEIN GBL"/>
    <property type="match status" value="1"/>
</dbReference>
<evidence type="ECO:0000256" key="4">
    <source>
        <dbReference type="PROSITE-ProRule" id="PRU00221"/>
    </source>
</evidence>
<feature type="repeat" description="WD" evidence="4">
    <location>
        <begin position="148"/>
        <end position="182"/>
    </location>
</feature>
<comment type="subcellular location">
    <subcellularLocation>
        <location evidence="5">Endosome</location>
    </subcellularLocation>
</comment>
<comment type="similarity">
    <text evidence="1 5">Belongs to the WD repeat LST8 family.</text>
</comment>
<dbReference type="InterPro" id="IPR019775">
    <property type="entry name" value="WD40_repeat_CS"/>
</dbReference>
<comment type="function">
    <text evidence="5">Component of TORC1 complex, which is an essential cell growth regulator that controls plant development. Acts by activating transcription, protein synthesis and ribosome biogenesis, and inhibiting mRNA degradation and autophagy.</text>
</comment>
<dbReference type="InterPro" id="IPR036322">
    <property type="entry name" value="WD40_repeat_dom_sf"/>
</dbReference>
<dbReference type="Gene3D" id="2.30.30.190">
    <property type="entry name" value="CAP Gly-rich-like domain"/>
    <property type="match status" value="1"/>
</dbReference>
<dbReference type="Pfam" id="PF16275">
    <property type="entry name" value="SF1-HH"/>
    <property type="match status" value="1"/>
</dbReference>
<comment type="caution">
    <text evidence="8">The sequence shown here is derived from an EMBL/GenBank/DDBJ whole genome shotgun (WGS) entry which is preliminary data.</text>
</comment>
<dbReference type="Pfam" id="PF01302">
    <property type="entry name" value="CAP_GLY"/>
    <property type="match status" value="1"/>
</dbReference>
<dbReference type="Gene3D" id="2.130.10.10">
    <property type="entry name" value="YVTN repeat-like/Quinoprotein amine dehydrogenase"/>
    <property type="match status" value="1"/>
</dbReference>
<dbReference type="SUPFAM" id="SSF74924">
    <property type="entry name" value="Cap-Gly domain"/>
    <property type="match status" value="1"/>
</dbReference>
<dbReference type="EMBL" id="JAVYJV010000056">
    <property type="protein sequence ID" value="KAK4337083.1"/>
    <property type="molecule type" value="Genomic_DNA"/>
</dbReference>
<dbReference type="InterPro" id="IPR032570">
    <property type="entry name" value="SF1-HH"/>
</dbReference>
<dbReference type="AlphaFoldDB" id="A0AAE1QQY5"/>
<reference evidence="8" key="1">
    <citation type="submission" date="2023-12" db="EMBL/GenBank/DDBJ databases">
        <title>Genome assembly of Anisodus tanguticus.</title>
        <authorList>
            <person name="Wang Y.-J."/>
        </authorList>
    </citation>
    <scope>NUCLEOTIDE SEQUENCE</scope>
    <source>
        <strain evidence="8">KB-2021</strain>
        <tissue evidence="8">Leaf</tissue>
    </source>
</reference>
<gene>
    <name evidence="8" type="ORF">RND71_043683</name>
</gene>
<feature type="compositionally biased region" description="Acidic residues" evidence="6">
    <location>
        <begin position="377"/>
        <end position="396"/>
    </location>
</feature>
<keyword evidence="5" id="KW-0967">Endosome</keyword>
<evidence type="ECO:0000256" key="5">
    <source>
        <dbReference type="RuleBase" id="RU369068"/>
    </source>
</evidence>
<feature type="region of interest" description="Disordered" evidence="6">
    <location>
        <begin position="314"/>
        <end position="361"/>
    </location>
</feature>
<dbReference type="Proteomes" id="UP001291623">
    <property type="component" value="Unassembled WGS sequence"/>
</dbReference>
<feature type="domain" description="CAP-Gly" evidence="7">
    <location>
        <begin position="54"/>
        <end position="87"/>
    </location>
</feature>
<protein>
    <recommendedName>
        <fullName evidence="5">Target of rapamycin complex subunit LST8</fullName>
        <shortName evidence="5">TORC subunit LST8</shortName>
    </recommendedName>
    <alternativeName>
        <fullName evidence="5">Lethal with SEC13 protein 8 homolog</fullName>
    </alternativeName>
</protein>
<comment type="subunit">
    <text evidence="5">The target of rapamycin complex 1 (TORC1) is composed of at least RAPTOR, LST8 and TOR.</text>
</comment>
<dbReference type="InterPro" id="IPR047086">
    <property type="entry name" value="SF1-HH_sf"/>
</dbReference>
<dbReference type="InterPro" id="IPR015943">
    <property type="entry name" value="WD40/YVTN_repeat-like_dom_sf"/>
</dbReference>
<name>A0AAE1QQY5_9SOLA</name>
<dbReference type="PROSITE" id="PS50245">
    <property type="entry name" value="CAP_GLY_2"/>
    <property type="match status" value="1"/>
</dbReference>
<feature type="region of interest" description="Disordered" evidence="6">
    <location>
        <begin position="373"/>
        <end position="424"/>
    </location>
</feature>
<keyword evidence="9" id="KW-1185">Reference proteome</keyword>
<evidence type="ECO:0000313" key="8">
    <source>
        <dbReference type="EMBL" id="KAK4337083.1"/>
    </source>
</evidence>
<evidence type="ECO:0000313" key="9">
    <source>
        <dbReference type="Proteomes" id="UP001291623"/>
    </source>
</evidence>
<feature type="compositionally biased region" description="Basic and acidic residues" evidence="6">
    <location>
        <begin position="322"/>
        <end position="346"/>
    </location>
</feature>
<dbReference type="InterPro" id="IPR000938">
    <property type="entry name" value="CAP-Gly_domain"/>
</dbReference>
<dbReference type="GO" id="GO:0005768">
    <property type="term" value="C:endosome"/>
    <property type="evidence" value="ECO:0007669"/>
    <property type="project" value="UniProtKB-SubCell"/>
</dbReference>
<dbReference type="Pfam" id="PF00400">
    <property type="entry name" value="WD40"/>
    <property type="match status" value="1"/>
</dbReference>
<organism evidence="8 9">
    <name type="scientific">Anisodus tanguticus</name>
    <dbReference type="NCBI Taxonomy" id="243964"/>
    <lineage>
        <taxon>Eukaryota</taxon>
        <taxon>Viridiplantae</taxon>
        <taxon>Streptophyta</taxon>
        <taxon>Embryophyta</taxon>
        <taxon>Tracheophyta</taxon>
        <taxon>Spermatophyta</taxon>
        <taxon>Magnoliopsida</taxon>
        <taxon>eudicotyledons</taxon>
        <taxon>Gunneridae</taxon>
        <taxon>Pentapetalae</taxon>
        <taxon>asterids</taxon>
        <taxon>lamiids</taxon>
        <taxon>Solanales</taxon>
        <taxon>Solanaceae</taxon>
        <taxon>Solanoideae</taxon>
        <taxon>Hyoscyameae</taxon>
        <taxon>Anisodus</taxon>
    </lineage>
</organism>
<proteinExistence type="inferred from homology"/>
<dbReference type="PANTHER" id="PTHR19842:SF0">
    <property type="entry name" value="TARGET OF RAPAMYCIN COMPLEX SUBUNIT LST8"/>
    <property type="match status" value="1"/>
</dbReference>
<dbReference type="SMART" id="SM01052">
    <property type="entry name" value="CAP_GLY"/>
    <property type="match status" value="1"/>
</dbReference>
<dbReference type="GO" id="GO:0031931">
    <property type="term" value="C:TORC1 complex"/>
    <property type="evidence" value="ECO:0007669"/>
    <property type="project" value="UniProtKB-UniRule"/>
</dbReference>
<dbReference type="PROSITE" id="PS50294">
    <property type="entry name" value="WD_REPEATS_REGION"/>
    <property type="match status" value="1"/>
</dbReference>
<feature type="compositionally biased region" description="Acidic residues" evidence="6">
    <location>
        <begin position="405"/>
        <end position="422"/>
    </location>
</feature>
<dbReference type="PROSITE" id="PS00678">
    <property type="entry name" value="WD_REPEATS_1"/>
    <property type="match status" value="1"/>
</dbReference>
<evidence type="ECO:0000256" key="6">
    <source>
        <dbReference type="SAM" id="MobiDB-lite"/>
    </source>
</evidence>
<evidence type="ECO:0000256" key="3">
    <source>
        <dbReference type="ARBA" id="ARBA00022737"/>
    </source>
</evidence>
<dbReference type="GO" id="GO:0031932">
    <property type="term" value="C:TORC2 complex"/>
    <property type="evidence" value="ECO:0007669"/>
    <property type="project" value="InterPro"/>
</dbReference>
<dbReference type="InterPro" id="IPR036859">
    <property type="entry name" value="CAP-Gly_dom_sf"/>
</dbReference>
<dbReference type="GO" id="GO:0031929">
    <property type="term" value="P:TOR signaling"/>
    <property type="evidence" value="ECO:0007669"/>
    <property type="project" value="UniProtKB-UniRule"/>
</dbReference>
<evidence type="ECO:0000259" key="7">
    <source>
        <dbReference type="PROSITE" id="PS50245"/>
    </source>
</evidence>
<evidence type="ECO:0000256" key="1">
    <source>
        <dbReference type="ARBA" id="ARBA00009890"/>
    </source>
</evidence>
<dbReference type="SMART" id="SM00320">
    <property type="entry name" value="WD40"/>
    <property type="match status" value="2"/>
</dbReference>
<dbReference type="Gene3D" id="6.10.140.1790">
    <property type="match status" value="1"/>
</dbReference>
<evidence type="ECO:0000256" key="2">
    <source>
        <dbReference type="ARBA" id="ARBA00022574"/>
    </source>
</evidence>
<keyword evidence="2 4" id="KW-0853">WD repeat</keyword>